<dbReference type="InterPro" id="IPR009003">
    <property type="entry name" value="Peptidase_S1_PA"/>
</dbReference>
<reference evidence="14" key="1">
    <citation type="submission" date="2016-12" db="EMBL/GenBank/DDBJ databases">
        <title>Virus-host infection dynamics for marine picoeukaryotes resolved from metatranscriptome.</title>
        <authorList>
            <person name="Moniruzzaman M."/>
            <person name="Wurch L.L."/>
            <person name="Alexander H."/>
            <person name="Dyhrman S.T."/>
            <person name="Gobler C.J."/>
            <person name="Wilhelm S.W."/>
        </authorList>
    </citation>
    <scope>NUCLEOTIDE SEQUENCE</scope>
    <source>
        <strain evidence="14">Q_sR_OV_023</strain>
    </source>
</reference>
<dbReference type="InterPro" id="IPR001205">
    <property type="entry name" value="RNA-dir_pol_C"/>
</dbReference>
<dbReference type="InterPro" id="IPR043504">
    <property type="entry name" value="Peptidase_S1_PA_chymotrypsin"/>
</dbReference>
<evidence type="ECO:0000256" key="3">
    <source>
        <dbReference type="ARBA" id="ARBA00022679"/>
    </source>
</evidence>
<dbReference type="GO" id="GO:0039694">
    <property type="term" value="P:viral RNA genome replication"/>
    <property type="evidence" value="ECO:0007669"/>
    <property type="project" value="InterPro"/>
</dbReference>
<dbReference type="GO" id="GO:0004197">
    <property type="term" value="F:cysteine-type endopeptidase activity"/>
    <property type="evidence" value="ECO:0007669"/>
    <property type="project" value="InterPro"/>
</dbReference>
<evidence type="ECO:0000259" key="13">
    <source>
        <dbReference type="PROSITE" id="PS51874"/>
    </source>
</evidence>
<feature type="domain" description="RdRp catalytic" evidence="11">
    <location>
        <begin position="1643"/>
        <end position="1771"/>
    </location>
</feature>
<dbReference type="Gene3D" id="3.40.50.300">
    <property type="entry name" value="P-loop containing nucleotide triphosphate hydrolases"/>
    <property type="match status" value="1"/>
</dbReference>
<evidence type="ECO:0000256" key="6">
    <source>
        <dbReference type="ARBA" id="ARBA00022801"/>
    </source>
</evidence>
<dbReference type="InterPro" id="IPR014759">
    <property type="entry name" value="Helicase_SF3_ssRNA_vir"/>
</dbReference>
<keyword evidence="9" id="KW-0693">Viral RNA replication</keyword>
<organism evidence="14">
    <name type="scientific">Picornavirales Q_sR_OV_023</name>
    <dbReference type="NCBI Taxonomy" id="2016075"/>
    <lineage>
        <taxon>Viruses</taxon>
        <taxon>Riboviria</taxon>
        <taxon>Orthornavirae</taxon>
        <taxon>Pisuviricota</taxon>
        <taxon>Pisoniviricetes</taxon>
        <taxon>Picornavirales</taxon>
    </lineage>
</organism>
<name>A0A218NJU2_9VIRU</name>
<dbReference type="SUPFAM" id="SSF52540">
    <property type="entry name" value="P-loop containing nucleoside triphosphate hydrolases"/>
    <property type="match status" value="1"/>
</dbReference>
<keyword evidence="2" id="KW-0645">Protease</keyword>
<evidence type="ECO:0000256" key="5">
    <source>
        <dbReference type="ARBA" id="ARBA00022741"/>
    </source>
</evidence>
<keyword evidence="3" id="KW-0808">Transferase</keyword>
<dbReference type="GO" id="GO:0003723">
    <property type="term" value="F:RNA binding"/>
    <property type="evidence" value="ECO:0007669"/>
    <property type="project" value="InterPro"/>
</dbReference>
<dbReference type="GO" id="GO:0003968">
    <property type="term" value="F:RNA-directed RNA polymerase activity"/>
    <property type="evidence" value="ECO:0007669"/>
    <property type="project" value="UniProtKB-KW"/>
</dbReference>
<dbReference type="Pfam" id="PF00910">
    <property type="entry name" value="RNA_helicase"/>
    <property type="match status" value="1"/>
</dbReference>
<evidence type="ECO:0000259" key="12">
    <source>
        <dbReference type="PROSITE" id="PS51218"/>
    </source>
</evidence>
<evidence type="ECO:0000256" key="9">
    <source>
        <dbReference type="ARBA" id="ARBA00022953"/>
    </source>
</evidence>
<dbReference type="PROSITE" id="PS50507">
    <property type="entry name" value="RDRP_SSRNA_POS"/>
    <property type="match status" value="1"/>
</dbReference>
<evidence type="ECO:0000256" key="1">
    <source>
        <dbReference type="ARBA" id="ARBA00022484"/>
    </source>
</evidence>
<accession>A0A218NJU2</accession>
<keyword evidence="5" id="KW-0547">Nucleotide-binding</keyword>
<feature type="compositionally biased region" description="Basic and acidic residues" evidence="10">
    <location>
        <begin position="100"/>
        <end position="114"/>
    </location>
</feature>
<dbReference type="InterPro" id="IPR044067">
    <property type="entry name" value="PCV_3C_PRO"/>
</dbReference>
<dbReference type="InterPro" id="IPR027417">
    <property type="entry name" value="P-loop_NTPase"/>
</dbReference>
<dbReference type="EMBL" id="KY286103">
    <property type="protein sequence ID" value="ASG92545.1"/>
    <property type="molecule type" value="Genomic_RNA"/>
</dbReference>
<dbReference type="InterPro" id="IPR043128">
    <property type="entry name" value="Rev_trsase/Diguanyl_cyclase"/>
</dbReference>
<keyword evidence="1" id="KW-0696">RNA-directed RNA polymerase</keyword>
<evidence type="ECO:0000256" key="4">
    <source>
        <dbReference type="ARBA" id="ARBA00022695"/>
    </source>
</evidence>
<gene>
    <name evidence="14" type="ORF">Q_sR_OV_023_gene1</name>
</gene>
<feature type="domain" description="SF3 helicase" evidence="12">
    <location>
        <begin position="482"/>
        <end position="658"/>
    </location>
</feature>
<feature type="region of interest" description="Disordered" evidence="10">
    <location>
        <begin position="86"/>
        <end position="114"/>
    </location>
</feature>
<protein>
    <submittedName>
        <fullName evidence="14">Putative non-structural protein</fullName>
    </submittedName>
</protein>
<dbReference type="PROSITE" id="PS51874">
    <property type="entry name" value="PCV_3C_PRO"/>
    <property type="match status" value="1"/>
</dbReference>
<evidence type="ECO:0000256" key="8">
    <source>
        <dbReference type="ARBA" id="ARBA00022840"/>
    </source>
</evidence>
<evidence type="ECO:0000313" key="14">
    <source>
        <dbReference type="EMBL" id="ASG92545.1"/>
    </source>
</evidence>
<proteinExistence type="predicted"/>
<feature type="domain" description="Peptidase C3" evidence="13">
    <location>
        <begin position="1127"/>
        <end position="1357"/>
    </location>
</feature>
<sequence length="1910" mass="214944">MYICEEWDTIKCFLRLMSCTGIPISVEEDTNRPCGCCDGFSNTTIVFKDFVITKTDSETRFAEGYTFGESYAINKTYQQLKLILSGDVETNPGPPTYSKLSEESREKQQQKRLNEMRRELDRLKKAQEKHNNFVQRQIELEKRDRKKKREMSSPRRRHAQVATGLIGNTMTKLKNDVVSACTNSNVLAETIKNTSYIGANVLLPGLGTAAATVVNGSKVTAAVDKLNPTMDLLQSLLKTLTDAVDSIRNVFSIPSGLDIIGILISLASIANCLKEKSLLLLTLHCTNLARQLGVSLDSLMSLVPNFSDVTVYFQAKEDKARVAESLVTDMLSTAKASPELLPFAGFLSFLCGAFSLCCTGVIPTPTDMTKHFGNVGRAATGFKALKDMFNWIFEYMSEIYYTTVYGISADEYRFMKSFPDLENLYAAVNIIEKFERNVIDSSAAISDQIITVHHQLNEYHYQATKQGARSSVHMVASLQRRMKDQHEWATHSSARCSTIRTQPVAMYLFGHPGVGKSVITEVIKARIFKKYLSDKCNSYETASFSRHASNEYWEGYSGQPIIILDDFGNVKDSMQNPVAEYEELEYMVNTAPYPLNMAELKSKGVTNFTSEFIIASSNQKFPEIKHLVDPGAVFRRFHVWADVTIDPAYGKPIGRDNQGYPYYSFDRAAVAAHKKIPVEDVSPLYTEHYRFTCYKVTHDKQTGNAEVHYLAGKKNLTFEQFWDYFVSENDRRKVDSVALANAIRQEAGIDTPAKPETELQILEKFDRIFHPEKFIEAIVSCDKVVVDSEKYVDAEQDETFGTLSHFFNETIKRMSIQKQFDDAKQKCSDALHNLWGSVRACIDSTSNSLLNVAQFILSCFSSFGQSCYNYLPSVPSSEILLSICSAAFALFGVWYTGLFHRDPSSVLDSWCQFNRAPTNATVPCSKCPACGLIEYPSIGNMLEHFVERTGQKPVRDAMLKQGLTREMLEDIREKVRREIKYPRLRTPRKCQIQLYTNQAEPAETYEEARKVMASMCLAGCEFCDDLEVTEWELDDDLSCIEAARDIWHTYARVAQRVYDTQPRPAAPRNYAQRTYETQPAKAPQRTFAQKVYQPGPKMAPQRRLAQGMVECKTEMHIGARKHAQRDLVQIEQTTQVLLNNSVWIQAVDGKGMCCRSNGVFLVGRTMITTAHTILNPPHIDPIEYLIIRNPYSTEPAIKIPIDQCQISQVKQMDGSLVDLALVSFPPVVPNRPKIISKFLNSNDIDLLKEGDLTFSGFYEINNKTIVQEKYPSSFSVSTKTTEYYLHKPGTCPKSDNLCKCPIRIGNHVEYDLETSSGMCGALLSITNRLIHTKLIGFHVAGGAGVLALGVLTTRQLLEQALKSHIETFGIPPSYLIDGRLPYSQSWVDPNYKVSLLDLGDCLNVGKAPSPAAPSSTQLGPSLIFDEVQQHIAKPAFLKPTVVEGEGVVDPMLKGIKKIMGGQTFVDPDLLEAAAHDVFQGLGKPPTLTGIVHSYEEAIVGVEGDPYKRPINRTTSPGYPYNLGNKSKGKTAWLGDGDEYIVDNPELKADVEKLIADSRQGIRGSAISIATLKDEKRPIAKVDAGKTRVFEACPQHLVIAIRQYFLDFAAHVMRNRIDNGIAVGINPYSLEWTKLAHHLQSKGNYMIAGDFSNFDGSLLMQVLVKIMEKINEWYGDGEENQLIRAALWEHICNADILVKGEVIRKTHSQPSGNPLTVIINSLFNGIVMRIAYMLLKREQGLPAVCDYRKYVAEIIYGDDDIKSVDCEIIDWFNQLTLTDALASFGLTYTDETKTGKILPFKPLEEVAFLKRKFVIQHDGTFRAPMDLENILEITNWIRGKAVRSATLENCEQAVMELSLHPQSVYEYWSSRIQEKLSEKGLLIIVPTYFEQMEMYYYNQNKYERLEYVPLW</sequence>
<dbReference type="InterPro" id="IPR043502">
    <property type="entry name" value="DNA/RNA_pol_sf"/>
</dbReference>
<keyword evidence="8" id="KW-0067">ATP-binding</keyword>
<dbReference type="GO" id="GO:0005524">
    <property type="term" value="F:ATP binding"/>
    <property type="evidence" value="ECO:0007669"/>
    <property type="project" value="UniProtKB-KW"/>
</dbReference>
<dbReference type="Gene3D" id="2.40.10.10">
    <property type="entry name" value="Trypsin-like serine proteases"/>
    <property type="match status" value="1"/>
</dbReference>
<dbReference type="Gene3D" id="3.30.70.270">
    <property type="match status" value="1"/>
</dbReference>
<evidence type="ECO:0000256" key="2">
    <source>
        <dbReference type="ARBA" id="ARBA00022670"/>
    </source>
</evidence>
<evidence type="ECO:0000256" key="10">
    <source>
        <dbReference type="SAM" id="MobiDB-lite"/>
    </source>
</evidence>
<dbReference type="GO" id="GO:0006351">
    <property type="term" value="P:DNA-templated transcription"/>
    <property type="evidence" value="ECO:0007669"/>
    <property type="project" value="InterPro"/>
</dbReference>
<keyword evidence="7" id="KW-0788">Thiol protease</keyword>
<dbReference type="GO" id="GO:0003724">
    <property type="term" value="F:RNA helicase activity"/>
    <property type="evidence" value="ECO:0007669"/>
    <property type="project" value="InterPro"/>
</dbReference>
<keyword evidence="6" id="KW-0378">Hydrolase</keyword>
<dbReference type="Pfam" id="PF00680">
    <property type="entry name" value="RdRP_1"/>
    <property type="match status" value="1"/>
</dbReference>
<dbReference type="CDD" id="cd23194">
    <property type="entry name" value="Dicistroviridae_RdRp"/>
    <property type="match status" value="1"/>
</dbReference>
<dbReference type="PROSITE" id="PS51218">
    <property type="entry name" value="SF3_HELICASE_2"/>
    <property type="match status" value="1"/>
</dbReference>
<dbReference type="InterPro" id="IPR007094">
    <property type="entry name" value="RNA-dir_pol_PSvirus"/>
</dbReference>
<dbReference type="Gene3D" id="1.20.960.20">
    <property type="match status" value="1"/>
</dbReference>
<evidence type="ECO:0000259" key="11">
    <source>
        <dbReference type="PROSITE" id="PS50507"/>
    </source>
</evidence>
<keyword evidence="4" id="KW-0548">Nucleotidyltransferase</keyword>
<dbReference type="SUPFAM" id="SSF50494">
    <property type="entry name" value="Trypsin-like serine proteases"/>
    <property type="match status" value="1"/>
</dbReference>
<dbReference type="SUPFAM" id="SSF56672">
    <property type="entry name" value="DNA/RNA polymerases"/>
    <property type="match status" value="1"/>
</dbReference>
<dbReference type="InterPro" id="IPR000605">
    <property type="entry name" value="Helicase_SF3_ssDNA/RNA_vir"/>
</dbReference>
<dbReference type="GO" id="GO:0006508">
    <property type="term" value="P:proteolysis"/>
    <property type="evidence" value="ECO:0007669"/>
    <property type="project" value="UniProtKB-KW"/>
</dbReference>
<evidence type="ECO:0000256" key="7">
    <source>
        <dbReference type="ARBA" id="ARBA00022807"/>
    </source>
</evidence>